<dbReference type="InterPro" id="IPR011256">
    <property type="entry name" value="Reg_factor_effector_dom_sf"/>
</dbReference>
<dbReference type="RefSeq" id="WP_112223148.1">
    <property type="nucleotide sequence ID" value="NZ_CP196859.1"/>
</dbReference>
<comment type="caution">
    <text evidence="2">The sequence shown here is derived from an EMBL/GenBank/DDBJ whole genome shotgun (WGS) entry which is preliminary data.</text>
</comment>
<evidence type="ECO:0000313" key="3">
    <source>
        <dbReference type="Proteomes" id="UP000251002"/>
    </source>
</evidence>
<dbReference type="Proteomes" id="UP000251002">
    <property type="component" value="Unassembled WGS sequence"/>
</dbReference>
<dbReference type="SUPFAM" id="SSF55136">
    <property type="entry name" value="Probable bacterial effector-binding domain"/>
    <property type="match status" value="1"/>
</dbReference>
<evidence type="ECO:0000313" key="2">
    <source>
        <dbReference type="EMBL" id="RAZ79581.1"/>
    </source>
</evidence>
<dbReference type="SMART" id="SM00871">
    <property type="entry name" value="AraC_E_bind"/>
    <property type="match status" value="1"/>
</dbReference>
<protein>
    <submittedName>
        <fullName evidence="2">AraC family transcriptional regulator</fullName>
    </submittedName>
</protein>
<keyword evidence="3" id="KW-1185">Reference proteome</keyword>
<evidence type="ECO:0000259" key="1">
    <source>
        <dbReference type="SMART" id="SM00871"/>
    </source>
</evidence>
<feature type="domain" description="AraC effector-binding" evidence="1">
    <location>
        <begin position="7"/>
        <end position="167"/>
    </location>
</feature>
<reference evidence="2 3" key="1">
    <citation type="submission" date="2018-06" db="EMBL/GenBank/DDBJ databases">
        <title>The draft genome sequences of strains SCU63 and S1.</title>
        <authorList>
            <person name="Gan L."/>
        </authorList>
    </citation>
    <scope>NUCLEOTIDE SEQUENCE [LARGE SCALE GENOMIC DNA]</scope>
    <source>
        <strain evidence="2 3">SCU63</strain>
    </source>
</reference>
<dbReference type="InterPro" id="IPR010499">
    <property type="entry name" value="AraC_E-bd"/>
</dbReference>
<dbReference type="AlphaFoldDB" id="A0A365L299"/>
<dbReference type="Gene3D" id="3.20.80.10">
    <property type="entry name" value="Regulatory factor, effector binding domain"/>
    <property type="match status" value="1"/>
</dbReference>
<dbReference type="Pfam" id="PF06445">
    <property type="entry name" value="GyrI-like"/>
    <property type="match status" value="1"/>
</dbReference>
<dbReference type="InterPro" id="IPR029442">
    <property type="entry name" value="GyrI-like"/>
</dbReference>
<sequence length="172" mass="19975">MTTKISEGPKVETRREQPYVAIPLEVEILDWNQVRGLIDEVYRWLKHHKIEPVGEPFYRYWVIGGIEEEFNLEVGVPIERMVSGDEHVITGFIPGGNYATAKHKGHPDYLEDSLYALEQWAVDEGLELDKRYEGDTEIWNGRFEFYLDKPGTGRLEEMTIEIAFLLMRDDAA</sequence>
<proteinExistence type="predicted"/>
<dbReference type="EMBL" id="QLZR01000002">
    <property type="protein sequence ID" value="RAZ79581.1"/>
    <property type="molecule type" value="Genomic_DNA"/>
</dbReference>
<name>A0A365L299_9BACL</name>
<accession>A0A365L299</accession>
<organism evidence="2 3">
    <name type="scientific">Planococcus halotolerans</name>
    <dbReference type="NCBI Taxonomy" id="2233542"/>
    <lineage>
        <taxon>Bacteria</taxon>
        <taxon>Bacillati</taxon>
        <taxon>Bacillota</taxon>
        <taxon>Bacilli</taxon>
        <taxon>Bacillales</taxon>
        <taxon>Caryophanaceae</taxon>
        <taxon>Planococcus</taxon>
    </lineage>
</organism>
<gene>
    <name evidence="2" type="ORF">DP120_08225</name>
</gene>